<dbReference type="Pfam" id="PF13692">
    <property type="entry name" value="Glyco_trans_1_4"/>
    <property type="match status" value="1"/>
</dbReference>
<protein>
    <submittedName>
        <fullName evidence="1">Glycosyltransferase</fullName>
    </submittedName>
</protein>
<proteinExistence type="predicted"/>
<name>A0ABW9XGX0_9SPHN</name>
<dbReference type="PANTHER" id="PTHR45947">
    <property type="entry name" value="SULFOQUINOVOSYL TRANSFERASE SQD2"/>
    <property type="match status" value="1"/>
</dbReference>
<keyword evidence="2" id="KW-1185">Reference proteome</keyword>
<accession>A0ABW9XGX0</accession>
<dbReference type="RefSeq" id="WP_161719869.1">
    <property type="nucleotide sequence ID" value="NZ_JAAAPO010000005.1"/>
</dbReference>
<gene>
    <name evidence="1" type="ORF">GTZ99_13940</name>
</gene>
<dbReference type="Proteomes" id="UP000753724">
    <property type="component" value="Unassembled WGS sequence"/>
</dbReference>
<dbReference type="InterPro" id="IPR050194">
    <property type="entry name" value="Glycosyltransferase_grp1"/>
</dbReference>
<dbReference type="EMBL" id="JAAAPO010000005">
    <property type="protein sequence ID" value="NBC37652.1"/>
    <property type="molecule type" value="Genomic_DNA"/>
</dbReference>
<evidence type="ECO:0000313" key="2">
    <source>
        <dbReference type="Proteomes" id="UP000753724"/>
    </source>
</evidence>
<sequence length="369" mass="40458">MKKCNFTFYVNNASHHIGGLLDALCANAEVGAVTLVAAQAVPADRLALGWKAQCEGLYTLVQSPNADWVEEHVRQSCDDTVHVFIGMRHYEIMTKGIGACVRHGRRFGLFHEPRVREGVKGVLRYIQSWLTEGRIRRNGFVLAVGAHGPSWFLATGYKPAQVYPFCYFIKPGGEPQVLPPRDVLHIGYVGRLEQPKGILDVLEAARHITSNFRLAVVGNGELAPVVRAAAERDQRIVYAGALQSDQVQTHLQGVDLLIQPSRTTDDGWGVVVSEALLNGAAVITSDRVGASMCLEEAWRGRVVPAFAPKSIAAAVDAMVAEHVFTPELRVRRRAWALDHVAAEAGADYLLSVVRNFYENSARPKSFVEG</sequence>
<evidence type="ECO:0000313" key="1">
    <source>
        <dbReference type="EMBL" id="NBC37652.1"/>
    </source>
</evidence>
<organism evidence="1 2">
    <name type="scientific">Novosphingobium ovatum</name>
    <dbReference type="NCBI Taxonomy" id="1908523"/>
    <lineage>
        <taxon>Bacteria</taxon>
        <taxon>Pseudomonadati</taxon>
        <taxon>Pseudomonadota</taxon>
        <taxon>Alphaproteobacteria</taxon>
        <taxon>Sphingomonadales</taxon>
        <taxon>Sphingomonadaceae</taxon>
        <taxon>Novosphingobium</taxon>
    </lineage>
</organism>
<comment type="caution">
    <text evidence="1">The sequence shown here is derived from an EMBL/GenBank/DDBJ whole genome shotgun (WGS) entry which is preliminary data.</text>
</comment>
<dbReference type="SUPFAM" id="SSF53756">
    <property type="entry name" value="UDP-Glycosyltransferase/glycogen phosphorylase"/>
    <property type="match status" value="1"/>
</dbReference>
<dbReference type="Gene3D" id="3.40.50.2000">
    <property type="entry name" value="Glycogen Phosphorylase B"/>
    <property type="match status" value="1"/>
</dbReference>
<reference evidence="2" key="1">
    <citation type="submission" date="2020-01" db="EMBL/GenBank/DDBJ databases">
        <title>Sphingomonas sp. strain CSW-10.</title>
        <authorList>
            <person name="Chen W.-M."/>
        </authorList>
    </citation>
    <scope>NUCLEOTIDE SEQUENCE [LARGE SCALE GENOMIC DNA]</scope>
    <source>
        <strain evidence="2">FSY-8</strain>
    </source>
</reference>
<dbReference type="PANTHER" id="PTHR45947:SF3">
    <property type="entry name" value="SULFOQUINOVOSYL TRANSFERASE SQD2"/>
    <property type="match status" value="1"/>
</dbReference>